<dbReference type="PANTHER" id="PTHR14096:SF57">
    <property type="entry name" value="APOLIPOPROTEIN L4"/>
    <property type="match status" value="1"/>
</dbReference>
<organism evidence="2 3">
    <name type="scientific">Cyprinodon variegatus</name>
    <name type="common">Sheepshead minnow</name>
    <dbReference type="NCBI Taxonomy" id="28743"/>
    <lineage>
        <taxon>Eukaryota</taxon>
        <taxon>Metazoa</taxon>
        <taxon>Chordata</taxon>
        <taxon>Craniata</taxon>
        <taxon>Vertebrata</taxon>
        <taxon>Euteleostomi</taxon>
        <taxon>Actinopterygii</taxon>
        <taxon>Neopterygii</taxon>
        <taxon>Teleostei</taxon>
        <taxon>Neoteleostei</taxon>
        <taxon>Acanthomorphata</taxon>
        <taxon>Ovalentaria</taxon>
        <taxon>Atherinomorphae</taxon>
        <taxon>Cyprinodontiformes</taxon>
        <taxon>Cyprinodontidae</taxon>
        <taxon>Cyprinodon</taxon>
    </lineage>
</organism>
<dbReference type="PANTHER" id="PTHR14096">
    <property type="entry name" value="APOLIPOPROTEIN L"/>
    <property type="match status" value="1"/>
</dbReference>
<name>A0A3Q2D2J4_CYPVA</name>
<dbReference type="Pfam" id="PF05461">
    <property type="entry name" value="ApoL"/>
    <property type="match status" value="1"/>
</dbReference>
<accession>A0A3Q2D2J4</accession>
<dbReference type="Proteomes" id="UP000265020">
    <property type="component" value="Unassembled WGS sequence"/>
</dbReference>
<evidence type="ECO:0000313" key="2">
    <source>
        <dbReference type="Ensembl" id="ENSCVAP00000012598.1"/>
    </source>
</evidence>
<reference evidence="2" key="2">
    <citation type="submission" date="2025-09" db="UniProtKB">
        <authorList>
            <consortium name="Ensembl"/>
        </authorList>
    </citation>
    <scope>IDENTIFICATION</scope>
</reference>
<protein>
    <submittedName>
        <fullName evidence="2">Apolipoprotein L</fullName>
    </submittedName>
</protein>
<dbReference type="GO" id="GO:0016020">
    <property type="term" value="C:membrane"/>
    <property type="evidence" value="ECO:0007669"/>
    <property type="project" value="TreeGrafter"/>
</dbReference>
<dbReference type="Ensembl" id="ENSCVAT00000030391.1">
    <property type="protein sequence ID" value="ENSCVAP00000012598.1"/>
    <property type="gene ID" value="ENSCVAG00000015010.1"/>
</dbReference>
<evidence type="ECO:0000256" key="1">
    <source>
        <dbReference type="ARBA" id="ARBA00010090"/>
    </source>
</evidence>
<dbReference type="GeneTree" id="ENSGT01030000234599"/>
<dbReference type="STRING" id="28743.ENSCVAP00000012598"/>
<comment type="similarity">
    <text evidence="1">Belongs to the apolipoprotein L family.</text>
</comment>
<dbReference type="GO" id="GO:0006869">
    <property type="term" value="P:lipid transport"/>
    <property type="evidence" value="ECO:0007669"/>
    <property type="project" value="InterPro"/>
</dbReference>
<keyword evidence="3" id="KW-1185">Reference proteome</keyword>
<dbReference type="OMA" id="KMEANNV"/>
<dbReference type="GO" id="GO:0008289">
    <property type="term" value="F:lipid binding"/>
    <property type="evidence" value="ECO:0007669"/>
    <property type="project" value="InterPro"/>
</dbReference>
<dbReference type="InterPro" id="IPR008405">
    <property type="entry name" value="ApoL"/>
</dbReference>
<evidence type="ECO:0000313" key="3">
    <source>
        <dbReference type="Proteomes" id="UP000265020"/>
    </source>
</evidence>
<dbReference type="GO" id="GO:0005576">
    <property type="term" value="C:extracellular region"/>
    <property type="evidence" value="ECO:0007669"/>
    <property type="project" value="InterPro"/>
</dbReference>
<reference evidence="2" key="1">
    <citation type="submission" date="2025-08" db="UniProtKB">
        <authorList>
            <consortium name="Ensembl"/>
        </authorList>
    </citation>
    <scope>IDENTIFICATION</scope>
</reference>
<dbReference type="AlphaFoldDB" id="A0A3Q2D2J4"/>
<proteinExistence type="inferred from homology"/>
<sequence length="572" mass="63708">KRKKVDESISRWKLQRALCQYITDTLTYMATVKDFSESFSEWKDCREIEYVKMISIKEMADIIDPTFTKSENTNEGKSEGKMAAFGKYLKRVFQINPEKKLAELENVLDEVLKETLEGLEQLDIFLDAMEKLAVTSLNVFTENQILHLPETISFNDVQAVIKDAIQICPLLLEFKRDAKSFFLPKLHNVEVLTSQLQKYIQTTKRLIHATSFNFEISLEMAEDIAVDPDDLNENDMQMMISHIKQLEKTRMDEQFRMAFLFQEVSPADFIRIFDDRLPEMRKFLDELEQCAVQLDRMNKGAKISSVTGSSVGAIGGVLSIVGLALIPVTAGVSSGLIIAGVTMGVTSGTNSLVTTATEVGVNHSNQKRANEAFQSFMKDFQRIQNCLDEVVEQPTISFEQSKVDVAVVVGRIASKAGAIGTGIDSIVDGISALRVLKAKKAVASAAKVVTQDGKALSKISGIAADVPDIGQAAMKGPLALSKGTRGLCIALNALFLGMDIFFITKDSMSLAKGTETKLSKFLRARIALFRSQIESWEKICDTLRQSKLTSEENRDLLKKPFFQWIKTVCKLQ</sequence>
<dbReference type="GO" id="GO:0042157">
    <property type="term" value="P:lipoprotein metabolic process"/>
    <property type="evidence" value="ECO:0007669"/>
    <property type="project" value="InterPro"/>
</dbReference>